<protein>
    <submittedName>
        <fullName evidence="1">Uncharacterized protein</fullName>
    </submittedName>
</protein>
<dbReference type="Proteomes" id="UP001596442">
    <property type="component" value="Unassembled WGS sequence"/>
</dbReference>
<proteinExistence type="predicted"/>
<name>A0ABD5S6L1_9EURY</name>
<sequence length="88" mass="10076">MYEQTHELDVWERNTPFGEALIEEEWLGAQTPYEVTIDLGGAGTESYSTEDFLEIVGNTDEFDCFEITVVIDSDFIDFRPAAQETCRQ</sequence>
<evidence type="ECO:0000313" key="2">
    <source>
        <dbReference type="Proteomes" id="UP001596442"/>
    </source>
</evidence>
<comment type="caution">
    <text evidence="1">The sequence shown here is derived from an EMBL/GenBank/DDBJ whole genome shotgun (WGS) entry which is preliminary data.</text>
</comment>
<dbReference type="AlphaFoldDB" id="A0ABD5S6L1"/>
<organism evidence="1 2">
    <name type="scientific">Halorubrum tibetense</name>
    <dbReference type="NCBI Taxonomy" id="175631"/>
    <lineage>
        <taxon>Archaea</taxon>
        <taxon>Methanobacteriati</taxon>
        <taxon>Methanobacteriota</taxon>
        <taxon>Stenosarchaea group</taxon>
        <taxon>Halobacteria</taxon>
        <taxon>Halobacteriales</taxon>
        <taxon>Haloferacaceae</taxon>
        <taxon>Halorubrum</taxon>
    </lineage>
</organism>
<keyword evidence="2" id="KW-1185">Reference proteome</keyword>
<accession>A0ABD5S6L1</accession>
<dbReference type="EMBL" id="JBHSWW010000005">
    <property type="protein sequence ID" value="MFC6752063.1"/>
    <property type="molecule type" value="Genomic_DNA"/>
</dbReference>
<dbReference type="RefSeq" id="WP_379778352.1">
    <property type="nucleotide sequence ID" value="NZ_JBHSWW010000005.1"/>
</dbReference>
<reference evidence="1 2" key="1">
    <citation type="journal article" date="2019" name="Int. J. Syst. Evol. Microbiol.">
        <title>The Global Catalogue of Microorganisms (GCM) 10K type strain sequencing project: providing services to taxonomists for standard genome sequencing and annotation.</title>
        <authorList>
            <consortium name="The Broad Institute Genomics Platform"/>
            <consortium name="The Broad Institute Genome Sequencing Center for Infectious Disease"/>
            <person name="Wu L."/>
            <person name="Ma J."/>
        </authorList>
    </citation>
    <scope>NUCLEOTIDE SEQUENCE [LARGE SCALE GENOMIC DNA]</scope>
    <source>
        <strain evidence="1 2">CGMCC 1.3239</strain>
    </source>
</reference>
<gene>
    <name evidence="1" type="ORF">ACFQEU_01045</name>
</gene>
<evidence type="ECO:0000313" key="1">
    <source>
        <dbReference type="EMBL" id="MFC6752063.1"/>
    </source>
</evidence>